<evidence type="ECO:0000313" key="6">
    <source>
        <dbReference type="Proteomes" id="UP000054526"/>
    </source>
</evidence>
<evidence type="ECO:0000256" key="2">
    <source>
        <dbReference type="ARBA" id="ARBA00023125"/>
    </source>
</evidence>
<dbReference type="SUPFAM" id="SSF48008">
    <property type="entry name" value="GntR ligand-binding domain-like"/>
    <property type="match status" value="1"/>
</dbReference>
<dbReference type="SMART" id="SM00895">
    <property type="entry name" value="FCD"/>
    <property type="match status" value="1"/>
</dbReference>
<dbReference type="Pfam" id="PF07729">
    <property type="entry name" value="FCD"/>
    <property type="match status" value="1"/>
</dbReference>
<dbReference type="PRINTS" id="PR00035">
    <property type="entry name" value="HTHGNTR"/>
</dbReference>
<dbReference type="CDD" id="cd07377">
    <property type="entry name" value="WHTH_GntR"/>
    <property type="match status" value="1"/>
</dbReference>
<dbReference type="EMBL" id="JXAL01000002">
    <property type="protein sequence ID" value="KIL37132.1"/>
    <property type="molecule type" value="Genomic_DNA"/>
</dbReference>
<name>A0ABR5A893_9BACL</name>
<dbReference type="InterPro" id="IPR036390">
    <property type="entry name" value="WH_DNA-bd_sf"/>
</dbReference>
<sequence>MQSIRKVEPAYQQAYEIIRGMIFDGTLAAGQKITEESLAAILNVSRTPIRESLRRLEQDGLVMQKRVIKPTNTMLSEIYSMRMLLEGYGAYQAAGNLSDDKKALLPECIEKAKTGSKEDAMHYNTVFHDTIMEACGNSYMLDAYEKMRTLILLFRHDVVFYDRPHLQEEHEKIYHAIVNGNSDQARQLMEEHLQNDLEFCLAVHEKQK</sequence>
<evidence type="ECO:0000313" key="5">
    <source>
        <dbReference type="EMBL" id="KIL37132.1"/>
    </source>
</evidence>
<protein>
    <recommendedName>
        <fullName evidence="4">HTH gntR-type domain-containing protein</fullName>
    </recommendedName>
</protein>
<dbReference type="Gene3D" id="1.10.10.10">
    <property type="entry name" value="Winged helix-like DNA-binding domain superfamily/Winged helix DNA-binding domain"/>
    <property type="match status" value="1"/>
</dbReference>
<dbReference type="PANTHER" id="PTHR43537">
    <property type="entry name" value="TRANSCRIPTIONAL REGULATOR, GNTR FAMILY"/>
    <property type="match status" value="1"/>
</dbReference>
<comment type="caution">
    <text evidence="5">The sequence shown here is derived from an EMBL/GenBank/DDBJ whole genome shotgun (WGS) entry which is preliminary data.</text>
</comment>
<dbReference type="InterPro" id="IPR008920">
    <property type="entry name" value="TF_FadR/GntR_C"/>
</dbReference>
<accession>A0ABR5A893</accession>
<dbReference type="PROSITE" id="PS50949">
    <property type="entry name" value="HTH_GNTR"/>
    <property type="match status" value="1"/>
</dbReference>
<dbReference type="Pfam" id="PF00392">
    <property type="entry name" value="GntR"/>
    <property type="match status" value="1"/>
</dbReference>
<organism evidence="5 6">
    <name type="scientific">Cohnella kolymensis</name>
    <dbReference type="NCBI Taxonomy" id="1590652"/>
    <lineage>
        <taxon>Bacteria</taxon>
        <taxon>Bacillati</taxon>
        <taxon>Bacillota</taxon>
        <taxon>Bacilli</taxon>
        <taxon>Bacillales</taxon>
        <taxon>Paenibacillaceae</taxon>
        <taxon>Cohnella</taxon>
    </lineage>
</organism>
<evidence type="ECO:0000259" key="4">
    <source>
        <dbReference type="PROSITE" id="PS50949"/>
    </source>
</evidence>
<dbReference type="PANTHER" id="PTHR43537:SF24">
    <property type="entry name" value="GLUCONATE OPERON TRANSCRIPTIONAL REPRESSOR"/>
    <property type="match status" value="1"/>
</dbReference>
<evidence type="ECO:0000256" key="3">
    <source>
        <dbReference type="ARBA" id="ARBA00023163"/>
    </source>
</evidence>
<dbReference type="InterPro" id="IPR036388">
    <property type="entry name" value="WH-like_DNA-bd_sf"/>
</dbReference>
<dbReference type="SMART" id="SM00345">
    <property type="entry name" value="HTH_GNTR"/>
    <property type="match status" value="1"/>
</dbReference>
<reference evidence="5 6" key="1">
    <citation type="submission" date="2014-12" db="EMBL/GenBank/DDBJ databases">
        <title>Draft genome sequence of Cohnella kolymensis strain B-2846.</title>
        <authorList>
            <person name="Karlyshev A.V."/>
            <person name="Kudryashova E.B."/>
        </authorList>
    </citation>
    <scope>NUCLEOTIDE SEQUENCE [LARGE SCALE GENOMIC DNA]</scope>
    <source>
        <strain evidence="5 6">VKM B-2846</strain>
    </source>
</reference>
<gene>
    <name evidence="5" type="ORF">SD71_03930</name>
</gene>
<dbReference type="Gene3D" id="1.20.120.530">
    <property type="entry name" value="GntR ligand-binding domain-like"/>
    <property type="match status" value="1"/>
</dbReference>
<keyword evidence="6" id="KW-1185">Reference proteome</keyword>
<dbReference type="InterPro" id="IPR000524">
    <property type="entry name" value="Tscrpt_reg_HTH_GntR"/>
</dbReference>
<dbReference type="Proteomes" id="UP000054526">
    <property type="component" value="Unassembled WGS sequence"/>
</dbReference>
<dbReference type="InterPro" id="IPR011711">
    <property type="entry name" value="GntR_C"/>
</dbReference>
<proteinExistence type="predicted"/>
<keyword evidence="3" id="KW-0804">Transcription</keyword>
<feature type="domain" description="HTH gntR-type" evidence="4">
    <location>
        <begin position="8"/>
        <end position="78"/>
    </location>
</feature>
<keyword evidence="1" id="KW-0805">Transcription regulation</keyword>
<evidence type="ECO:0000256" key="1">
    <source>
        <dbReference type="ARBA" id="ARBA00023015"/>
    </source>
</evidence>
<keyword evidence="2" id="KW-0238">DNA-binding</keyword>
<dbReference type="SUPFAM" id="SSF46785">
    <property type="entry name" value="Winged helix' DNA-binding domain"/>
    <property type="match status" value="1"/>
</dbReference>